<feature type="compositionally biased region" description="Low complexity" evidence="1">
    <location>
        <begin position="119"/>
        <end position="128"/>
    </location>
</feature>
<feature type="compositionally biased region" description="Basic and acidic residues" evidence="1">
    <location>
        <begin position="1"/>
        <end position="15"/>
    </location>
</feature>
<evidence type="ECO:0000256" key="1">
    <source>
        <dbReference type="SAM" id="MobiDB-lite"/>
    </source>
</evidence>
<reference evidence="2" key="1">
    <citation type="submission" date="1999-04" db="EMBL/GenBank/DDBJ databases">
        <title>Characterization of a Thermomonospora fusca family 48 exocellulase E6.</title>
        <authorList>
            <person name="Irwin D.I."/>
            <person name="Zhang S."/>
            <person name="Wilson D.B."/>
        </authorList>
    </citation>
    <scope>NUCLEOTIDE SEQUENCE</scope>
    <source>
        <strain evidence="2">YX</strain>
    </source>
</reference>
<dbReference type="PIR" id="T44497">
    <property type="entry name" value="T44497"/>
</dbReference>
<sequence>MPLEPRLDIGADRTHPQPAGPHIIQRLPHQPAAHPLPLERAVHPSVEEDHPITGNRLVFRETGDFLPGTDLVPVLCRIVDHRDIHGVPLPFPRRRRISHPAACPGLSSSPGQPEHAPARRTPATALAW</sequence>
<organism evidence="2">
    <name type="scientific">Thermobifida fusca</name>
    <name type="common">Thermomonospora fusca</name>
    <dbReference type="NCBI Taxonomy" id="2021"/>
    <lineage>
        <taxon>Bacteria</taxon>
        <taxon>Bacillati</taxon>
        <taxon>Actinomycetota</taxon>
        <taxon>Actinomycetes</taxon>
        <taxon>Streptosporangiales</taxon>
        <taxon>Nocardiopsidaceae</taxon>
        <taxon>Thermobifida</taxon>
    </lineage>
</organism>
<feature type="region of interest" description="Disordered" evidence="1">
    <location>
        <begin position="1"/>
        <end position="22"/>
    </location>
</feature>
<dbReference type="EMBL" id="AF144563">
    <property type="protein sequence ID" value="AAD39948.1"/>
    <property type="molecule type" value="Genomic_DNA"/>
</dbReference>
<name>Q9XCD3_THEFU</name>
<feature type="region of interest" description="Disordered" evidence="1">
    <location>
        <begin position="98"/>
        <end position="128"/>
    </location>
</feature>
<accession>Q9XCD3</accession>
<proteinExistence type="predicted"/>
<evidence type="ECO:0000313" key="2">
    <source>
        <dbReference type="EMBL" id="AAD39948.1"/>
    </source>
</evidence>
<protein>
    <submittedName>
        <fullName evidence="2">Uncharacterized protein</fullName>
    </submittedName>
</protein>
<dbReference type="AlphaFoldDB" id="Q9XCD3"/>